<protein>
    <submittedName>
        <fullName evidence="1">Uncharacterized protein</fullName>
    </submittedName>
</protein>
<dbReference type="Proteomes" id="UP000784294">
    <property type="component" value="Unassembled WGS sequence"/>
</dbReference>
<proteinExistence type="predicted"/>
<accession>A0A3S5BMM8</accession>
<reference evidence="1" key="1">
    <citation type="submission" date="2018-11" db="EMBL/GenBank/DDBJ databases">
        <authorList>
            <consortium name="Pathogen Informatics"/>
        </authorList>
    </citation>
    <scope>NUCLEOTIDE SEQUENCE</scope>
</reference>
<organism evidence="1 2">
    <name type="scientific">Protopolystoma xenopodis</name>
    <dbReference type="NCBI Taxonomy" id="117903"/>
    <lineage>
        <taxon>Eukaryota</taxon>
        <taxon>Metazoa</taxon>
        <taxon>Spiralia</taxon>
        <taxon>Lophotrochozoa</taxon>
        <taxon>Platyhelminthes</taxon>
        <taxon>Monogenea</taxon>
        <taxon>Polyopisthocotylea</taxon>
        <taxon>Polystomatidea</taxon>
        <taxon>Polystomatidae</taxon>
        <taxon>Protopolystoma</taxon>
    </lineage>
</organism>
<dbReference type="AlphaFoldDB" id="A0A3S5BMM8"/>
<sequence length="275" mass="30138">MYSCLASTTSGPSTYFSSQWSQLGSRPMSSEARLLIHAHRHLYLVASGASASLLLPHDVSEGVISPPSEIDSPGANRDVDQLFSIDKSSVGIVAGPSLLAHTCQPLLAPFDFALSFTRVFCPELWPKSLSASLALQEWRLLVRDELSITMTHASLQLTILLVTAAVHRISRLTLMSFYSGLYTCNEESRGAVGKQQLGCISRIGCKRPAGATDPRTGNRQQQHLSYDCRVLLPPSACFGHKTYCYFSLHSSPLWSSAAEGMFLYYLVKQITLIVH</sequence>
<evidence type="ECO:0000313" key="1">
    <source>
        <dbReference type="EMBL" id="VEL09536.1"/>
    </source>
</evidence>
<dbReference type="EMBL" id="CAAALY010006569">
    <property type="protein sequence ID" value="VEL09536.1"/>
    <property type="molecule type" value="Genomic_DNA"/>
</dbReference>
<keyword evidence="2" id="KW-1185">Reference proteome</keyword>
<gene>
    <name evidence="1" type="ORF">PXEA_LOCUS2976</name>
</gene>
<comment type="caution">
    <text evidence="1">The sequence shown here is derived from an EMBL/GenBank/DDBJ whole genome shotgun (WGS) entry which is preliminary data.</text>
</comment>
<name>A0A3S5BMM8_9PLAT</name>
<evidence type="ECO:0000313" key="2">
    <source>
        <dbReference type="Proteomes" id="UP000784294"/>
    </source>
</evidence>